<sequence length="148" mass="15252">MCRVYHHFASKDDLIGAVEQRFTTAIRDKAQTACSGADAPGLQDVLASWTTAVVNAYLDELALHDALFYGWAPASRQAASGNVLIDDLRQLLLDTGAAGEATADMVAGFIVGGITNAVDRAVLASHTEPRGPVIAVAVACTAGAVAVG</sequence>
<dbReference type="Proteomes" id="UP000069620">
    <property type="component" value="Unassembled WGS sequence"/>
</dbReference>
<evidence type="ECO:0000313" key="2">
    <source>
        <dbReference type="Proteomes" id="UP000069620"/>
    </source>
</evidence>
<proteinExistence type="predicted"/>
<dbReference type="RefSeq" id="WP_062832506.1">
    <property type="nucleotide sequence ID" value="NZ_BCSX01000065.1"/>
</dbReference>
<reference evidence="2" key="2">
    <citation type="submission" date="2016-02" db="EMBL/GenBank/DDBJ databases">
        <title>Draft genome sequence of five rapidly growing Mycobacterium species.</title>
        <authorList>
            <person name="Katahira K."/>
            <person name="Gotou Y."/>
            <person name="Iida K."/>
            <person name="Ogura Y."/>
            <person name="Hayashi T."/>
        </authorList>
    </citation>
    <scope>NUCLEOTIDE SEQUENCE [LARGE SCALE GENOMIC DNA]</scope>
    <source>
        <strain evidence="2">JCM15654</strain>
    </source>
</reference>
<accession>A0A117I8C2</accession>
<organism evidence="1 2">
    <name type="scientific">Mycolicibacterium brisbanense</name>
    <dbReference type="NCBI Taxonomy" id="146020"/>
    <lineage>
        <taxon>Bacteria</taxon>
        <taxon>Bacillati</taxon>
        <taxon>Actinomycetota</taxon>
        <taxon>Actinomycetes</taxon>
        <taxon>Mycobacteriales</taxon>
        <taxon>Mycobacteriaceae</taxon>
        <taxon>Mycolicibacterium</taxon>
    </lineage>
</organism>
<comment type="caution">
    <text evidence="1">The sequence shown here is derived from an EMBL/GenBank/DDBJ whole genome shotgun (WGS) entry which is preliminary data.</text>
</comment>
<dbReference type="EMBL" id="BCSX01000065">
    <property type="protein sequence ID" value="GAS92987.1"/>
    <property type="molecule type" value="Genomic_DNA"/>
</dbReference>
<evidence type="ECO:0000313" key="1">
    <source>
        <dbReference type="EMBL" id="GAS92987.1"/>
    </source>
</evidence>
<protein>
    <submittedName>
        <fullName evidence="1">Transcriptional regulator</fullName>
    </submittedName>
</protein>
<dbReference type="Gene3D" id="1.10.357.10">
    <property type="entry name" value="Tetracycline Repressor, domain 2"/>
    <property type="match status" value="1"/>
</dbReference>
<dbReference type="OrthoDB" id="9802498at2"/>
<dbReference type="AlphaFoldDB" id="A0A117I8C2"/>
<gene>
    <name evidence="1" type="ORF">RMCB_7083</name>
</gene>
<reference evidence="2" key="1">
    <citation type="journal article" date="2016" name="Genome Announc.">
        <title>Draft Genome Sequences of Five Rapidly Growing Mycobacterium Species, M. thermoresistibile, M. fortuitum subsp. acetamidolyticum, M. canariasense, M. brisbanense, and M. novocastrense.</title>
        <authorList>
            <person name="Katahira K."/>
            <person name="Ogura Y."/>
            <person name="Gotoh Y."/>
            <person name="Hayashi T."/>
        </authorList>
    </citation>
    <scope>NUCLEOTIDE SEQUENCE [LARGE SCALE GENOMIC DNA]</scope>
    <source>
        <strain evidence="2">JCM15654</strain>
    </source>
</reference>
<name>A0A117I8C2_9MYCO</name>
<dbReference type="STRING" id="146020.RMCB_7083"/>
<keyword evidence="2" id="KW-1185">Reference proteome</keyword>